<comment type="caution">
    <text evidence="2">The sequence shown here is derived from an EMBL/GenBank/DDBJ whole genome shotgun (WGS) entry which is preliminary data.</text>
</comment>
<keyword evidence="1" id="KW-0812">Transmembrane</keyword>
<dbReference type="Proteomes" id="UP000177232">
    <property type="component" value="Unassembled WGS sequence"/>
</dbReference>
<sequence length="128" mass="12950">MTIAEAREKCKSFAASIPRDAFILGVLIFTSTLSFGLGYLTGIDAGQGSSITLEPSPLDAELAGQAPTSEVGAPTGSVGVVASKNGTKYYLPECAGASRISDANKVWFVSTAAALAAGYTPAANCKGI</sequence>
<protein>
    <recommendedName>
        <fullName evidence="4">Ada DNA repair metal-binding domain-containing protein</fullName>
    </recommendedName>
</protein>
<dbReference type="InterPro" id="IPR035451">
    <property type="entry name" value="Ada-like_dom_sf"/>
</dbReference>
<evidence type="ECO:0000313" key="2">
    <source>
        <dbReference type="EMBL" id="OGG64057.1"/>
    </source>
</evidence>
<keyword evidence="1" id="KW-1133">Transmembrane helix</keyword>
<dbReference type="EMBL" id="MFLJ01000036">
    <property type="protein sequence ID" value="OGG64057.1"/>
    <property type="molecule type" value="Genomic_DNA"/>
</dbReference>
<name>A0A1F6DRW8_9BACT</name>
<accession>A0A1F6DRW8</accession>
<gene>
    <name evidence="2" type="ORF">A3C94_02615</name>
</gene>
<evidence type="ECO:0000256" key="1">
    <source>
        <dbReference type="SAM" id="Phobius"/>
    </source>
</evidence>
<reference evidence="2 3" key="1">
    <citation type="journal article" date="2016" name="Nat. Commun.">
        <title>Thousands of microbial genomes shed light on interconnected biogeochemical processes in an aquifer system.</title>
        <authorList>
            <person name="Anantharaman K."/>
            <person name="Brown C.T."/>
            <person name="Hug L.A."/>
            <person name="Sharon I."/>
            <person name="Castelle C.J."/>
            <person name="Probst A.J."/>
            <person name="Thomas B.C."/>
            <person name="Singh A."/>
            <person name="Wilkins M.J."/>
            <person name="Karaoz U."/>
            <person name="Brodie E.L."/>
            <person name="Williams K.H."/>
            <person name="Hubbard S.S."/>
            <person name="Banfield J.F."/>
        </authorList>
    </citation>
    <scope>NUCLEOTIDE SEQUENCE [LARGE SCALE GENOMIC DNA]</scope>
</reference>
<dbReference type="AlphaFoldDB" id="A0A1F6DRW8"/>
<organism evidence="2 3">
    <name type="scientific">Candidatus Kaiserbacteria bacterium RIFCSPHIGHO2_02_FULL_55_17</name>
    <dbReference type="NCBI Taxonomy" id="1798496"/>
    <lineage>
        <taxon>Bacteria</taxon>
        <taxon>Candidatus Kaiseribacteriota</taxon>
    </lineage>
</organism>
<dbReference type="STRING" id="1798496.A3C94_02615"/>
<evidence type="ECO:0000313" key="3">
    <source>
        <dbReference type="Proteomes" id="UP000177232"/>
    </source>
</evidence>
<proteinExistence type="predicted"/>
<dbReference type="SUPFAM" id="SSF57884">
    <property type="entry name" value="Ada DNA repair protein, N-terminal domain (N-Ada 10)"/>
    <property type="match status" value="1"/>
</dbReference>
<keyword evidence="1" id="KW-0472">Membrane</keyword>
<dbReference type="Gene3D" id="3.40.10.10">
    <property type="entry name" value="DNA Methylphosphotriester Repair Domain"/>
    <property type="match status" value="1"/>
</dbReference>
<feature type="transmembrane region" description="Helical" evidence="1">
    <location>
        <begin position="21"/>
        <end position="40"/>
    </location>
</feature>
<evidence type="ECO:0008006" key="4">
    <source>
        <dbReference type="Google" id="ProtNLM"/>
    </source>
</evidence>